<dbReference type="PANTHER" id="PTHR34183:SF1">
    <property type="entry name" value="ENDOLYTIC PEPTIDOGLYCAN TRANSGLYCOSYLASE RLPA"/>
    <property type="match status" value="1"/>
</dbReference>
<dbReference type="Pfam" id="PF03330">
    <property type="entry name" value="DPBB_1"/>
    <property type="match status" value="1"/>
</dbReference>
<dbReference type="HAMAP" id="MF_02071">
    <property type="entry name" value="RlpA"/>
    <property type="match status" value="1"/>
</dbReference>
<keyword evidence="6" id="KW-0449">Lipoprotein</keyword>
<dbReference type="PROSITE" id="PS51782">
    <property type="entry name" value="LYSM"/>
    <property type="match status" value="1"/>
</dbReference>
<dbReference type="SUPFAM" id="SSF50685">
    <property type="entry name" value="Barwin-like endoglucanases"/>
    <property type="match status" value="1"/>
</dbReference>
<dbReference type="CDD" id="cd00118">
    <property type="entry name" value="LysM"/>
    <property type="match status" value="1"/>
</dbReference>
<dbReference type="InterPro" id="IPR012997">
    <property type="entry name" value="RplA"/>
</dbReference>
<feature type="domain" description="LysM" evidence="5">
    <location>
        <begin position="85"/>
        <end position="130"/>
    </location>
</feature>
<evidence type="ECO:0000313" key="6">
    <source>
        <dbReference type="EMBL" id="SEM45192.1"/>
    </source>
</evidence>
<dbReference type="PANTHER" id="PTHR34183">
    <property type="entry name" value="ENDOLYTIC PEPTIDOGLYCAN TRANSGLYCOSYLASE RLPA"/>
    <property type="match status" value="1"/>
</dbReference>
<dbReference type="RefSeq" id="WP_093883789.1">
    <property type="nucleotide sequence ID" value="NZ_FOBS01000016.1"/>
</dbReference>
<dbReference type="Gene3D" id="2.40.40.10">
    <property type="entry name" value="RlpA-like domain"/>
    <property type="match status" value="1"/>
</dbReference>
<dbReference type="EC" id="4.2.2.-" evidence="3"/>
<dbReference type="GO" id="GO:0008932">
    <property type="term" value="F:lytic endotransglycosylase activity"/>
    <property type="evidence" value="ECO:0007669"/>
    <property type="project" value="UniProtKB-UniRule"/>
</dbReference>
<dbReference type="InterPro" id="IPR009009">
    <property type="entry name" value="RlpA-like_DPBB"/>
</dbReference>
<dbReference type="SMART" id="SM00257">
    <property type="entry name" value="LysM"/>
    <property type="match status" value="2"/>
</dbReference>
<evidence type="ECO:0000256" key="4">
    <source>
        <dbReference type="RuleBase" id="RU003495"/>
    </source>
</evidence>
<dbReference type="InterPro" id="IPR034718">
    <property type="entry name" value="RlpA"/>
</dbReference>
<dbReference type="OrthoDB" id="9779128at2"/>
<dbReference type="Gene3D" id="3.10.350.10">
    <property type="entry name" value="LysM domain"/>
    <property type="match status" value="1"/>
</dbReference>
<dbReference type="Pfam" id="PF01476">
    <property type="entry name" value="LysM"/>
    <property type="match status" value="2"/>
</dbReference>
<evidence type="ECO:0000256" key="1">
    <source>
        <dbReference type="ARBA" id="ARBA00023239"/>
    </source>
</evidence>
<keyword evidence="1 3" id="KW-0456">Lyase</keyword>
<dbReference type="InterPro" id="IPR036779">
    <property type="entry name" value="LysM_dom_sf"/>
</dbReference>
<dbReference type="AlphaFoldDB" id="A0A1H7YG38"/>
<keyword evidence="7" id="KW-1185">Reference proteome</keyword>
<sequence length="231" mass="25568">MDYQIRKGDSIEKVTRLLGVSWDEFRQINPNAVNRSSRTGRWYIKEGASVRNSNSFQGALANAQASVKENSSPVRDGAGNNNRWISYKVKEGDTLSALAEKKFNVPVEEIMKDNGLQNPSLLRAGQEIKIRLPSSEKKQVVTASWYGKNHHGKKMANGNAFDMNAATLAHRYLPFGTRVELENPGTGQMVKATVTDRGPFVSGRDVDLSYGLAKKLSVVEKGVSKLLMRVI</sequence>
<dbReference type="STRING" id="43775.SAMN04489760_11638"/>
<evidence type="ECO:0000256" key="2">
    <source>
        <dbReference type="ARBA" id="ARBA00023316"/>
    </source>
</evidence>
<organism evidence="6 7">
    <name type="scientific">Syntrophus gentianae</name>
    <dbReference type="NCBI Taxonomy" id="43775"/>
    <lineage>
        <taxon>Bacteria</taxon>
        <taxon>Pseudomonadati</taxon>
        <taxon>Thermodesulfobacteriota</taxon>
        <taxon>Syntrophia</taxon>
        <taxon>Syntrophales</taxon>
        <taxon>Syntrophaceae</taxon>
        <taxon>Syntrophus</taxon>
    </lineage>
</organism>
<accession>A0A1H7YG38</accession>
<dbReference type="GO" id="GO:0071555">
    <property type="term" value="P:cell wall organization"/>
    <property type="evidence" value="ECO:0007669"/>
    <property type="project" value="UniProtKB-KW"/>
</dbReference>
<proteinExistence type="inferred from homology"/>
<dbReference type="Proteomes" id="UP000198744">
    <property type="component" value="Unassembled WGS sequence"/>
</dbReference>
<dbReference type="EMBL" id="FOBS01000016">
    <property type="protein sequence ID" value="SEM45192.1"/>
    <property type="molecule type" value="Genomic_DNA"/>
</dbReference>
<dbReference type="SUPFAM" id="SSF54106">
    <property type="entry name" value="LysM domain"/>
    <property type="match status" value="1"/>
</dbReference>
<evidence type="ECO:0000259" key="5">
    <source>
        <dbReference type="PROSITE" id="PS51782"/>
    </source>
</evidence>
<keyword evidence="2 3" id="KW-0961">Cell wall biogenesis/degradation</keyword>
<dbReference type="GO" id="GO:0000270">
    <property type="term" value="P:peptidoglycan metabolic process"/>
    <property type="evidence" value="ECO:0007669"/>
    <property type="project" value="UniProtKB-UniRule"/>
</dbReference>
<evidence type="ECO:0000313" key="7">
    <source>
        <dbReference type="Proteomes" id="UP000198744"/>
    </source>
</evidence>
<dbReference type="NCBIfam" id="TIGR00413">
    <property type="entry name" value="rlpA"/>
    <property type="match status" value="1"/>
</dbReference>
<comment type="function">
    <text evidence="3">Lytic transglycosylase with a strong preference for naked glycan strands that lack stem peptides.</text>
</comment>
<comment type="similarity">
    <text evidence="3 4">Belongs to the RlpA family.</text>
</comment>
<dbReference type="InterPro" id="IPR018392">
    <property type="entry name" value="LysM"/>
</dbReference>
<evidence type="ECO:0000256" key="3">
    <source>
        <dbReference type="HAMAP-Rule" id="MF_02071"/>
    </source>
</evidence>
<name>A0A1H7YG38_9BACT</name>
<protein>
    <recommendedName>
        <fullName evidence="3">Probable endolytic peptidoglycan transglycosylase RlpA</fullName>
        <ecNumber evidence="3">4.2.2.-</ecNumber>
    </recommendedName>
</protein>
<gene>
    <name evidence="3" type="primary">rlpA</name>
    <name evidence="6" type="ORF">SAMN04489760_11638</name>
</gene>
<dbReference type="CDD" id="cd22268">
    <property type="entry name" value="DPBB_RlpA-like"/>
    <property type="match status" value="1"/>
</dbReference>
<reference evidence="6 7" key="1">
    <citation type="submission" date="2016-10" db="EMBL/GenBank/DDBJ databases">
        <authorList>
            <person name="de Groot N.N."/>
        </authorList>
    </citation>
    <scope>NUCLEOTIDE SEQUENCE [LARGE SCALE GENOMIC DNA]</scope>
    <source>
        <strain evidence="6 7">DSM 8423</strain>
    </source>
</reference>
<dbReference type="InterPro" id="IPR036908">
    <property type="entry name" value="RlpA-like_sf"/>
</dbReference>